<dbReference type="AlphaFoldDB" id="A0A9X6NIX2"/>
<evidence type="ECO:0000313" key="12">
    <source>
        <dbReference type="Proteomes" id="UP000192578"/>
    </source>
</evidence>
<sequence length="480" mass="52961">MFSSYRLPWNKFKPHAWIPVRLAHITRLSDLFQPLSIAPTNQDNSGKTDDAVSRSQKLLLETGMVSPGSAPGTFNLHPLFMRSVEKLTKLIDDELRTIRCQKISLPSLQDASMWKSTNRWSLMGSEMLKFQDRLERHCCLGPTSEEAVTSLVATHMHNASYKKFPLRLYQIGPKFRDEMKPKYGLLRAREFIMKDLYTFDTSEENAKISYDAVVSAYENLFARLQVPFVKAEASSGAMGGTKSHEFLLPCESLGEDTLRVCTKCGATFNAEIKANQGAACSACSSTTELDTVKAIEVAHSFLLGTQYSRKLGANFVGQDGKSNSLVMGCFGIGVTRLIAACIEVISSGDRIRWPLAISPYGICVITPKAGSKEASAGGLLAMQAAVKLDQLPQGNGEVVVDDRDDLTIGRRLKDAQKSGYPMIVVVGKTALDEVPKIEMHYQEGDQDRSMILSLDELLDLFRAEEPALDSTNNDPNSVRL</sequence>
<dbReference type="Proteomes" id="UP000192578">
    <property type="component" value="Unassembled WGS sequence"/>
</dbReference>
<feature type="domain" description="Aminoacyl-transfer RNA synthetases class-II family profile" evidence="10">
    <location>
        <begin position="50"/>
        <end position="354"/>
    </location>
</feature>
<dbReference type="PANTHER" id="PTHR42753:SF10">
    <property type="entry name" value="PROLINE--TRNA LIGASE, MITOCHONDRIAL-RELATED"/>
    <property type="match status" value="1"/>
</dbReference>
<proteinExistence type="predicted"/>
<dbReference type="PRINTS" id="PR01046">
    <property type="entry name" value="TRNASYNTHPRO"/>
</dbReference>
<evidence type="ECO:0000256" key="9">
    <source>
        <dbReference type="ARBA" id="ARBA00071545"/>
    </source>
</evidence>
<accession>A0A9X6NIX2</accession>
<evidence type="ECO:0000256" key="6">
    <source>
        <dbReference type="ARBA" id="ARBA00023146"/>
    </source>
</evidence>
<dbReference type="SUPFAM" id="SSF52954">
    <property type="entry name" value="Class II aaRS ABD-related"/>
    <property type="match status" value="1"/>
</dbReference>
<dbReference type="SUPFAM" id="SSF55681">
    <property type="entry name" value="Class II aaRS and biotin synthetases"/>
    <property type="match status" value="1"/>
</dbReference>
<protein>
    <recommendedName>
        <fullName evidence="9">Probable proline--tRNA ligase, mitochondrial</fullName>
        <ecNumber evidence="1">6.1.1.15</ecNumber>
    </recommendedName>
    <alternativeName>
        <fullName evidence="7">Prolyl-tRNA synthetase</fullName>
    </alternativeName>
</protein>
<dbReference type="OrthoDB" id="10267474at2759"/>
<dbReference type="InterPro" id="IPR033730">
    <property type="entry name" value="ProRS_core_prok"/>
</dbReference>
<keyword evidence="12" id="KW-1185">Reference proteome</keyword>
<dbReference type="InterPro" id="IPR036621">
    <property type="entry name" value="Anticodon-bd_dom_sf"/>
</dbReference>
<dbReference type="CDD" id="cd00779">
    <property type="entry name" value="ProRS_core_prok"/>
    <property type="match status" value="1"/>
</dbReference>
<evidence type="ECO:0000259" key="10">
    <source>
        <dbReference type="PROSITE" id="PS50862"/>
    </source>
</evidence>
<evidence type="ECO:0000256" key="4">
    <source>
        <dbReference type="ARBA" id="ARBA00022840"/>
    </source>
</evidence>
<dbReference type="InterPro" id="IPR050062">
    <property type="entry name" value="Pro-tRNA_synthetase"/>
</dbReference>
<comment type="catalytic activity">
    <reaction evidence="8">
        <text>tRNA(Pro) + L-proline + ATP = L-prolyl-tRNA(Pro) + AMP + diphosphate</text>
        <dbReference type="Rhea" id="RHEA:14305"/>
        <dbReference type="Rhea" id="RHEA-COMP:9700"/>
        <dbReference type="Rhea" id="RHEA-COMP:9702"/>
        <dbReference type="ChEBI" id="CHEBI:30616"/>
        <dbReference type="ChEBI" id="CHEBI:33019"/>
        <dbReference type="ChEBI" id="CHEBI:60039"/>
        <dbReference type="ChEBI" id="CHEBI:78442"/>
        <dbReference type="ChEBI" id="CHEBI:78532"/>
        <dbReference type="ChEBI" id="CHEBI:456215"/>
        <dbReference type="EC" id="6.1.1.15"/>
    </reaction>
</comment>
<comment type="caution">
    <text evidence="11">The sequence shown here is derived from an EMBL/GenBank/DDBJ whole genome shotgun (WGS) entry which is preliminary data.</text>
</comment>
<dbReference type="GO" id="GO:0006433">
    <property type="term" value="P:prolyl-tRNA aminoacylation"/>
    <property type="evidence" value="ECO:0007669"/>
    <property type="project" value="InterPro"/>
</dbReference>
<name>A0A9X6NIX2_HYPEX</name>
<dbReference type="EMBL" id="MTYJ01000227">
    <property type="protein sequence ID" value="OWA51430.1"/>
    <property type="molecule type" value="Genomic_DNA"/>
</dbReference>
<dbReference type="InterPro" id="IPR045864">
    <property type="entry name" value="aa-tRNA-synth_II/BPL/LPL"/>
</dbReference>
<organism evidence="11 12">
    <name type="scientific">Hypsibius exemplaris</name>
    <name type="common">Freshwater tardigrade</name>
    <dbReference type="NCBI Taxonomy" id="2072580"/>
    <lineage>
        <taxon>Eukaryota</taxon>
        <taxon>Metazoa</taxon>
        <taxon>Ecdysozoa</taxon>
        <taxon>Tardigrada</taxon>
        <taxon>Eutardigrada</taxon>
        <taxon>Parachela</taxon>
        <taxon>Hypsibioidea</taxon>
        <taxon>Hypsibiidae</taxon>
        <taxon>Hypsibius</taxon>
    </lineage>
</organism>
<evidence type="ECO:0000256" key="2">
    <source>
        <dbReference type="ARBA" id="ARBA00022598"/>
    </source>
</evidence>
<dbReference type="Pfam" id="PF03129">
    <property type="entry name" value="HGTP_anticodon"/>
    <property type="match status" value="1"/>
</dbReference>
<dbReference type="EC" id="6.1.1.15" evidence="1"/>
<dbReference type="GO" id="GO:0004827">
    <property type="term" value="F:proline-tRNA ligase activity"/>
    <property type="evidence" value="ECO:0007669"/>
    <property type="project" value="UniProtKB-EC"/>
</dbReference>
<evidence type="ECO:0000256" key="7">
    <source>
        <dbReference type="ARBA" id="ARBA00029731"/>
    </source>
</evidence>
<gene>
    <name evidence="11" type="ORF">BV898_15913</name>
</gene>
<dbReference type="EMBL" id="MTYJ01000227">
    <property type="protein sequence ID" value="OWA51431.1"/>
    <property type="molecule type" value="Genomic_DNA"/>
</dbReference>
<dbReference type="GO" id="GO:0005739">
    <property type="term" value="C:mitochondrion"/>
    <property type="evidence" value="ECO:0007669"/>
    <property type="project" value="TreeGrafter"/>
</dbReference>
<keyword evidence="3" id="KW-0547">Nucleotide-binding</keyword>
<dbReference type="FunFam" id="3.30.930.10:FF:000042">
    <property type="entry name" value="probable proline--tRNA ligase, mitochondrial"/>
    <property type="match status" value="1"/>
</dbReference>
<dbReference type="GO" id="GO:0005524">
    <property type="term" value="F:ATP binding"/>
    <property type="evidence" value="ECO:0007669"/>
    <property type="project" value="UniProtKB-KW"/>
</dbReference>
<evidence type="ECO:0000256" key="5">
    <source>
        <dbReference type="ARBA" id="ARBA00022917"/>
    </source>
</evidence>
<reference evidence="12" key="2">
    <citation type="submission" date="2017-01" db="EMBL/GenBank/DDBJ databases">
        <title>Comparative genomics of anhydrobiosis in the tardigrade Hypsibius dujardini.</title>
        <authorList>
            <person name="Yoshida Y."/>
            <person name="Koutsovoulos G."/>
            <person name="Laetsch D."/>
            <person name="Stevens L."/>
            <person name="Kumar S."/>
            <person name="Horikawa D."/>
            <person name="Ishino K."/>
            <person name="Komine S."/>
            <person name="Tomita M."/>
            <person name="Blaxter M."/>
            <person name="Arakawa K."/>
        </authorList>
    </citation>
    <scope>NUCLEOTIDE SEQUENCE [LARGE SCALE GENOMIC DNA]</scope>
    <source>
        <strain evidence="12">Z151</strain>
    </source>
</reference>
<dbReference type="Gene3D" id="3.40.50.800">
    <property type="entry name" value="Anticodon-binding domain"/>
    <property type="match status" value="1"/>
</dbReference>
<dbReference type="InterPro" id="IPR004154">
    <property type="entry name" value="Anticodon-bd"/>
</dbReference>
<dbReference type="InterPro" id="IPR006195">
    <property type="entry name" value="aa-tRNA-synth_II"/>
</dbReference>
<dbReference type="PANTHER" id="PTHR42753">
    <property type="entry name" value="MITOCHONDRIAL RIBOSOME PROTEIN L39/PROLYL-TRNA LIGASE FAMILY MEMBER"/>
    <property type="match status" value="1"/>
</dbReference>
<evidence type="ECO:0000256" key="1">
    <source>
        <dbReference type="ARBA" id="ARBA00012831"/>
    </source>
</evidence>
<reference evidence="11" key="1">
    <citation type="journal article" date="2017" name="PLoS Biol.">
        <title>Comparative genomics of the tardigrades Hypsibius dujardini and Ramazzottius varieornatus.</title>
        <authorList>
            <person name="Yoshida Y."/>
            <person name="Koutsovoulos G."/>
            <person name="Laetsch D.R."/>
            <person name="Stevens L."/>
            <person name="Kumar S."/>
            <person name="Horikawa D.D."/>
            <person name="Ishino K."/>
            <person name="Komine S."/>
            <person name="Kunieda T."/>
            <person name="Tomita M."/>
            <person name="Blaxter M."/>
            <person name="Arakawa K."/>
        </authorList>
    </citation>
    <scope>NUCLEOTIDE SEQUENCE</scope>
    <source>
        <strain evidence="11">Z151</strain>
    </source>
</reference>
<dbReference type="PROSITE" id="PS50862">
    <property type="entry name" value="AA_TRNA_LIGASE_II"/>
    <property type="match status" value="1"/>
</dbReference>
<keyword evidence="5" id="KW-0648">Protein biosynthesis</keyword>
<evidence type="ECO:0000256" key="3">
    <source>
        <dbReference type="ARBA" id="ARBA00022741"/>
    </source>
</evidence>
<dbReference type="InterPro" id="IPR002314">
    <property type="entry name" value="aa-tRNA-synt_IIb"/>
</dbReference>
<keyword evidence="4" id="KW-0067">ATP-binding</keyword>
<keyword evidence="2 11" id="KW-0436">Ligase</keyword>
<reference evidence="11" key="3">
    <citation type="submission" date="2017-01" db="EMBL/GenBank/DDBJ databases">
        <authorList>
            <person name="Yoshida Y."/>
            <person name="Koutsovoulos G."/>
            <person name="Laetsch D."/>
            <person name="Stevens L."/>
            <person name="Kumar S."/>
            <person name="Horikawa D."/>
            <person name="Ishino K."/>
            <person name="Komine S."/>
            <person name="Tomita M."/>
            <person name="Blaxter M."/>
            <person name="Arakawa K."/>
        </authorList>
    </citation>
    <scope>NUCLEOTIDE SEQUENCE</scope>
    <source>
        <strain evidence="11">Z151</strain>
        <tissue evidence="11">All body</tissue>
    </source>
</reference>
<keyword evidence="6" id="KW-0030">Aminoacyl-tRNA synthetase</keyword>
<dbReference type="Pfam" id="PF00587">
    <property type="entry name" value="tRNA-synt_2b"/>
    <property type="match status" value="1"/>
</dbReference>
<evidence type="ECO:0000313" key="11">
    <source>
        <dbReference type="EMBL" id="OWA51431.1"/>
    </source>
</evidence>
<evidence type="ECO:0000256" key="8">
    <source>
        <dbReference type="ARBA" id="ARBA00047671"/>
    </source>
</evidence>
<dbReference type="InterPro" id="IPR002316">
    <property type="entry name" value="Pro-tRNA-ligase_IIa"/>
</dbReference>
<dbReference type="Gene3D" id="3.30.930.10">
    <property type="entry name" value="Bira Bifunctional Protein, Domain 2"/>
    <property type="match status" value="1"/>
</dbReference>